<keyword evidence="1" id="KW-0479">Metal-binding</keyword>
<evidence type="ECO:0000256" key="1">
    <source>
        <dbReference type="PROSITE-ProRule" id="PRU00325"/>
    </source>
</evidence>
<keyword evidence="1" id="KW-0863">Zinc-finger</keyword>
<evidence type="ECO:0000259" key="2">
    <source>
        <dbReference type="PROSITE" id="PS50966"/>
    </source>
</evidence>
<dbReference type="InterPro" id="IPR007527">
    <property type="entry name" value="Znf_SWIM"/>
</dbReference>
<name>A0ABT9VNM6_9BACI</name>
<comment type="caution">
    <text evidence="3">The sequence shown here is derived from an EMBL/GenBank/DDBJ whole genome shotgun (WGS) entry which is preliminary data.</text>
</comment>
<keyword evidence="4" id="KW-1185">Reference proteome</keyword>
<accession>A0ABT9VNM6</accession>
<dbReference type="EMBL" id="JAUSTR010000005">
    <property type="protein sequence ID" value="MDQ0162578.1"/>
    <property type="molecule type" value="Genomic_DNA"/>
</dbReference>
<dbReference type="Proteomes" id="UP001225646">
    <property type="component" value="Unassembled WGS sequence"/>
</dbReference>
<gene>
    <name evidence="3" type="ORF">J2S06_001655</name>
</gene>
<dbReference type="Pfam" id="PF04434">
    <property type="entry name" value="SWIM"/>
    <property type="match status" value="1"/>
</dbReference>
<evidence type="ECO:0000313" key="4">
    <source>
        <dbReference type="Proteomes" id="UP001225646"/>
    </source>
</evidence>
<protein>
    <recommendedName>
        <fullName evidence="2">SWIM-type domain-containing protein</fullName>
    </recommendedName>
</protein>
<organism evidence="3 4">
    <name type="scientific">Aeribacillus alveayuensis</name>
    <dbReference type="NCBI Taxonomy" id="279215"/>
    <lineage>
        <taxon>Bacteria</taxon>
        <taxon>Bacillati</taxon>
        <taxon>Bacillota</taxon>
        <taxon>Bacilli</taxon>
        <taxon>Bacillales</taxon>
        <taxon>Bacillaceae</taxon>
        <taxon>Aeribacillus</taxon>
    </lineage>
</organism>
<keyword evidence="1" id="KW-0862">Zinc</keyword>
<proteinExistence type="predicted"/>
<sequence length="541" mass="64700">MLMREMNKELVFQCGEQMKALLPSELDENQQLLKKGLLLFRKGHVYNAELHETIITANVQDVIRVSVKLDLEDVSASTCTCPARFLCRHILALFLYVYAATGDIGSFLEAWKNEQPRTKLKSFEKAGLLQKGTRQKAETVQGWYDYFENELAKHIHTALSPAALWQTLFYRYYGKIKRTTPLKEELKKLYQLHAAIFTMKKMLESLHETHVSDFMLEQIAYPFIDQLREDIYMKTAEVKNIAHSFTVEDFLSDSIFNVRELLFASEYFRFERVMVYRHIWLYLLNRKDWVKEEYEYMAERLKEEIQEKGPFIIESDIAAMNALFLQNEDDIVMERLDLYSDLMLPYSFDWIGYITGRREWQRLRKWSAYLFRHITGFLQEDLSYGEKRQTVSFLLTLFSEYEEHTGDKEFFERACQKMLPFSYAEYHYFLMEEGDYETWTELQQMVGFPLHEIERTILKTIEKEAPDKLLPLLHDEVEHFILEKNRSSYKQAVKYLKQLKRIYKKLKRTEVWESYLQKLIAKHKRLRAFQEELKKGKLLDA</sequence>
<dbReference type="RefSeq" id="WP_419151973.1">
    <property type="nucleotide sequence ID" value="NZ_JAUSTR010000005.1"/>
</dbReference>
<feature type="domain" description="SWIM-type" evidence="2">
    <location>
        <begin position="65"/>
        <end position="98"/>
    </location>
</feature>
<evidence type="ECO:0000313" key="3">
    <source>
        <dbReference type="EMBL" id="MDQ0162578.1"/>
    </source>
</evidence>
<dbReference type="PROSITE" id="PS50966">
    <property type="entry name" value="ZF_SWIM"/>
    <property type="match status" value="1"/>
</dbReference>
<reference evidence="3 4" key="1">
    <citation type="submission" date="2023-07" db="EMBL/GenBank/DDBJ databases">
        <title>Genomic Encyclopedia of Type Strains, Phase IV (KMG-IV): sequencing the most valuable type-strain genomes for metagenomic binning, comparative biology and taxonomic classification.</title>
        <authorList>
            <person name="Goeker M."/>
        </authorList>
    </citation>
    <scope>NUCLEOTIDE SEQUENCE [LARGE SCALE GENOMIC DNA]</scope>
    <source>
        <strain evidence="3 4">DSM 19092</strain>
    </source>
</reference>